<protein>
    <submittedName>
        <fullName evidence="2">Uncharacterized protein</fullName>
    </submittedName>
</protein>
<dbReference type="PANTHER" id="PTHR42053:SF1">
    <property type="match status" value="1"/>
</dbReference>
<dbReference type="Proteomes" id="UP000224854">
    <property type="component" value="Unassembled WGS sequence"/>
</dbReference>
<sequence length="293" mass="31829">MPAVKPRLEKLATPLTATFPSEVASAATATPRSAVHLAFKPDPDFIKTPISPPLAYTDFLSKAMSLHSPAILSPGETTPSSPLRSSSMDKCKQSRADERQAEDDERGQRGQDGDKDDKDDKEVKDDKEDKEDKDDKDDNDDDDKDDNDNDDDDQQVDNGADDGDAKSFTSSKPTPSTTASFSSLPKSPYPSSVPRSAPPVGAASFPSLKLPPSPAFSSLDSPLSASFAKSPFSARAVRSVFDWDAALKARFADSKAQKSVRTSVRHIREVVTRTVTYTPRMEPAPRGKRRKVE</sequence>
<reference evidence="2 3" key="1">
    <citation type="submission" date="2017-06" db="EMBL/GenBank/DDBJ databases">
        <title>Ant-infecting Ophiocordyceps genomes reveal a high diversity of potential behavioral manipulation genes and a possible major role for enterotoxins.</title>
        <authorList>
            <person name="De Bekker C."/>
            <person name="Evans H.C."/>
            <person name="Brachmann A."/>
            <person name="Hughes D.P."/>
        </authorList>
    </citation>
    <scope>NUCLEOTIDE SEQUENCE [LARGE SCALE GENOMIC DNA]</scope>
    <source>
        <strain evidence="2 3">1348a</strain>
    </source>
</reference>
<dbReference type="PANTHER" id="PTHR42053">
    <property type="match status" value="1"/>
</dbReference>
<feature type="compositionally biased region" description="Low complexity" evidence="1">
    <location>
        <begin position="166"/>
        <end position="183"/>
    </location>
</feature>
<name>A0A2C5XFW4_9HYPO</name>
<evidence type="ECO:0000256" key="1">
    <source>
        <dbReference type="SAM" id="MobiDB-lite"/>
    </source>
</evidence>
<feature type="compositionally biased region" description="Polar residues" evidence="1">
    <location>
        <begin position="215"/>
        <end position="224"/>
    </location>
</feature>
<feature type="region of interest" description="Disordered" evidence="1">
    <location>
        <begin position="69"/>
        <end position="224"/>
    </location>
</feature>
<evidence type="ECO:0000313" key="3">
    <source>
        <dbReference type="Proteomes" id="UP000224854"/>
    </source>
</evidence>
<gene>
    <name evidence="2" type="ORF">CDD82_6848</name>
</gene>
<dbReference type="EMBL" id="NJEU01000740">
    <property type="protein sequence ID" value="PHH70929.1"/>
    <property type="molecule type" value="Genomic_DNA"/>
</dbReference>
<feature type="compositionally biased region" description="Polar residues" evidence="1">
    <location>
        <begin position="75"/>
        <end position="86"/>
    </location>
</feature>
<comment type="caution">
    <text evidence="2">The sequence shown here is derived from an EMBL/GenBank/DDBJ whole genome shotgun (WGS) entry which is preliminary data.</text>
</comment>
<keyword evidence="3" id="KW-1185">Reference proteome</keyword>
<proteinExistence type="predicted"/>
<dbReference type="OrthoDB" id="5405654at2759"/>
<accession>A0A2C5XFW4</accession>
<dbReference type="AlphaFoldDB" id="A0A2C5XFW4"/>
<organism evidence="2 3">
    <name type="scientific">Ophiocordyceps australis</name>
    <dbReference type="NCBI Taxonomy" id="1399860"/>
    <lineage>
        <taxon>Eukaryota</taxon>
        <taxon>Fungi</taxon>
        <taxon>Dikarya</taxon>
        <taxon>Ascomycota</taxon>
        <taxon>Pezizomycotina</taxon>
        <taxon>Sordariomycetes</taxon>
        <taxon>Hypocreomycetidae</taxon>
        <taxon>Hypocreales</taxon>
        <taxon>Ophiocordycipitaceae</taxon>
        <taxon>Ophiocordyceps</taxon>
    </lineage>
</organism>
<feature type="compositionally biased region" description="Acidic residues" evidence="1">
    <location>
        <begin position="128"/>
        <end position="162"/>
    </location>
</feature>
<evidence type="ECO:0000313" key="2">
    <source>
        <dbReference type="EMBL" id="PHH70929.1"/>
    </source>
</evidence>
<feature type="compositionally biased region" description="Basic and acidic residues" evidence="1">
    <location>
        <begin position="106"/>
        <end position="127"/>
    </location>
</feature>
<feature type="compositionally biased region" description="Basic and acidic residues" evidence="1">
    <location>
        <begin position="87"/>
        <end position="99"/>
    </location>
</feature>